<feature type="region of interest" description="Disordered" evidence="1">
    <location>
        <begin position="48"/>
        <end position="75"/>
    </location>
</feature>
<feature type="compositionally biased region" description="Basic and acidic residues" evidence="1">
    <location>
        <begin position="53"/>
        <end position="75"/>
    </location>
</feature>
<dbReference type="KEGG" id="nai:NECAME_00540"/>
<name>W2T5W5_NECAM</name>
<accession>W2T5W5</accession>
<keyword evidence="3" id="KW-1185">Reference proteome</keyword>
<protein>
    <submittedName>
        <fullName evidence="2">Uncharacterized protein</fullName>
    </submittedName>
</protein>
<dbReference type="AlphaFoldDB" id="W2T5W5"/>
<dbReference type="Proteomes" id="UP000053676">
    <property type="component" value="Unassembled WGS sequence"/>
</dbReference>
<proteinExistence type="predicted"/>
<evidence type="ECO:0000313" key="3">
    <source>
        <dbReference type="Proteomes" id="UP000053676"/>
    </source>
</evidence>
<evidence type="ECO:0000256" key="1">
    <source>
        <dbReference type="SAM" id="MobiDB-lite"/>
    </source>
</evidence>
<organism evidence="2 3">
    <name type="scientific">Necator americanus</name>
    <name type="common">Human hookworm</name>
    <dbReference type="NCBI Taxonomy" id="51031"/>
    <lineage>
        <taxon>Eukaryota</taxon>
        <taxon>Metazoa</taxon>
        <taxon>Ecdysozoa</taxon>
        <taxon>Nematoda</taxon>
        <taxon>Chromadorea</taxon>
        <taxon>Rhabditida</taxon>
        <taxon>Rhabditina</taxon>
        <taxon>Rhabditomorpha</taxon>
        <taxon>Strongyloidea</taxon>
        <taxon>Ancylostomatidae</taxon>
        <taxon>Bunostominae</taxon>
        <taxon>Necator</taxon>
    </lineage>
</organism>
<gene>
    <name evidence="2" type="ORF">NECAME_00540</name>
</gene>
<sequence>MGDTSVGVVPHFGCTHSDCRTARAAQADVLDRGAHTSPHPKMLRCLSSQQTDNTERASKPEKFIGAHQEVRANPS</sequence>
<dbReference type="EMBL" id="KI660200">
    <property type="protein sequence ID" value="ETN77014.1"/>
    <property type="molecule type" value="Genomic_DNA"/>
</dbReference>
<reference evidence="3" key="1">
    <citation type="journal article" date="2014" name="Nat. Genet.">
        <title>Genome of the human hookworm Necator americanus.</title>
        <authorList>
            <person name="Tang Y.T."/>
            <person name="Gao X."/>
            <person name="Rosa B.A."/>
            <person name="Abubucker S."/>
            <person name="Hallsworth-Pepin K."/>
            <person name="Martin J."/>
            <person name="Tyagi R."/>
            <person name="Heizer E."/>
            <person name="Zhang X."/>
            <person name="Bhonagiri-Palsikar V."/>
            <person name="Minx P."/>
            <person name="Warren W.C."/>
            <person name="Wang Q."/>
            <person name="Zhan B."/>
            <person name="Hotez P.J."/>
            <person name="Sternberg P.W."/>
            <person name="Dougall A."/>
            <person name="Gaze S.T."/>
            <person name="Mulvenna J."/>
            <person name="Sotillo J."/>
            <person name="Ranganathan S."/>
            <person name="Rabelo E.M."/>
            <person name="Wilson R.K."/>
            <person name="Felgner P.L."/>
            <person name="Bethony J."/>
            <person name="Hawdon J.M."/>
            <person name="Gasser R.B."/>
            <person name="Loukas A."/>
            <person name="Mitreva M."/>
        </authorList>
    </citation>
    <scope>NUCLEOTIDE SEQUENCE [LARGE SCALE GENOMIC DNA]</scope>
</reference>
<evidence type="ECO:0000313" key="2">
    <source>
        <dbReference type="EMBL" id="ETN77014.1"/>
    </source>
</evidence>